<evidence type="ECO:0000256" key="8">
    <source>
        <dbReference type="SAM" id="SignalP"/>
    </source>
</evidence>
<evidence type="ECO:0000256" key="5">
    <source>
        <dbReference type="ARBA" id="ARBA00023088"/>
    </source>
</evidence>
<dbReference type="InterPro" id="IPR008966">
    <property type="entry name" value="Adhesion_dom_sf"/>
</dbReference>
<keyword evidence="11" id="KW-1185">Reference proteome</keyword>
<keyword evidence="5" id="KW-0572">Peptidoglycan-anchor</keyword>
<dbReference type="InterPro" id="IPR013783">
    <property type="entry name" value="Ig-like_fold"/>
</dbReference>
<feature type="chain" id="PRO_5024801627" description="Gram-positive cocci surface proteins LPxTG domain-containing protein" evidence="8">
    <location>
        <begin position="29"/>
        <end position="829"/>
    </location>
</feature>
<keyword evidence="7" id="KW-0472">Membrane</keyword>
<evidence type="ECO:0000259" key="9">
    <source>
        <dbReference type="PROSITE" id="PS50847"/>
    </source>
</evidence>
<dbReference type="InterPro" id="IPR008456">
    <property type="entry name" value="Collagen-bd_dom"/>
</dbReference>
<feature type="signal peptide" evidence="8">
    <location>
        <begin position="1"/>
        <end position="28"/>
    </location>
</feature>
<protein>
    <recommendedName>
        <fullName evidence="9">Gram-positive cocci surface proteins LPxTG domain-containing protein</fullName>
    </recommendedName>
</protein>
<evidence type="ECO:0000256" key="4">
    <source>
        <dbReference type="ARBA" id="ARBA00022729"/>
    </source>
</evidence>
<evidence type="ECO:0000256" key="3">
    <source>
        <dbReference type="ARBA" id="ARBA00022525"/>
    </source>
</evidence>
<comment type="similarity">
    <text evidence="1">Belongs to the serine-aspartate repeat-containing protein (SDr) family.</text>
</comment>
<feature type="region of interest" description="Disordered" evidence="6">
    <location>
        <begin position="688"/>
        <end position="800"/>
    </location>
</feature>
<dbReference type="PANTHER" id="PTHR36108">
    <property type="entry name" value="COLOSSIN-B-RELATED"/>
    <property type="match status" value="1"/>
</dbReference>
<sequence length="829" mass="86697">MRRKLISTLLIIVATLLAIITLSHTATAATLPVSGLQGDDAIVTDQNGKVVTDTTTLAKDTPYEIRYNWQIASDITVKPGDTATVTLPSGLVAKDDTKIPIVTEGGETIGIFTIKEGSTTGTITATQTLNGSQTWRGYLQFYGERDNSGASDAGSAISKVGVITEKDANGMPTKLKWQITINPNSQPIGKAVITDTLSPNQKYVDGSVATEIGKLNILGTIQPNGKTDLPTVAVNGDVITFTFNDVQDAILLSYATTPIGTENGGGFRWENTATLNGKSADAYIQYGGTGTGNGDNAIGGVTLTKTDATNGQVLVGAVYELQDSTGKVIKTGLTTNSDGTLSVSNLPLGDYQFVETKAPAGYELNASPLTFTIVKGQTANVTVNAKDTKETPTTGDVQLTKTDQATKAVLAGAVYDLKDNTGKVVNSGLTTNAQGQLTVKDLAFGDYSFVETQAPAGYELNATPLPFTIAKGQTAMVKVTATDAKTPVVSTTCGVTLTKQDAKTQHALAGAVYDLKDQNGTVIKSGLTTDTNGQLTVTDLKAGQYSFVETKAPTGYDLNETPLPFTITDDQTANVTVTAKDTKSTTPPIVEPALGSVTLIKKAEGTDKHLAGAVYDLQTATGKVIQSVLTTDATGQLTVTKLAAGQYKFVEIKAPAGYKLNPTPLLFTISEHQTATVEVTAIDEAYPNDPEIPIVPGEPEIPVIPGKPEEPTTPTEPGTPSEPEVPTTPTEPETPTTPNRPNVPNKPGYPLTPTYPSASTHGTTTTETPMLPSNALNTAMTGQTGIPQNGHQGTGLPQTNESQNGALALLGALLLALLGFLGIKTWRQH</sequence>
<dbReference type="SUPFAM" id="SSF49478">
    <property type="entry name" value="Cna protein B-type domain"/>
    <property type="match status" value="4"/>
</dbReference>
<evidence type="ECO:0000313" key="11">
    <source>
        <dbReference type="Proteomes" id="UP000289996"/>
    </source>
</evidence>
<evidence type="ECO:0000256" key="2">
    <source>
        <dbReference type="ARBA" id="ARBA00022512"/>
    </source>
</evidence>
<dbReference type="EMBL" id="UYIG01000090">
    <property type="protein sequence ID" value="VDG28125.1"/>
    <property type="molecule type" value="Genomic_DNA"/>
</dbReference>
<keyword evidence="2" id="KW-0134">Cell wall</keyword>
<feature type="compositionally biased region" description="Low complexity" evidence="6">
    <location>
        <begin position="691"/>
        <end position="737"/>
    </location>
</feature>
<dbReference type="PANTHER" id="PTHR36108:SF13">
    <property type="entry name" value="COLOSSIN-B-RELATED"/>
    <property type="match status" value="1"/>
</dbReference>
<dbReference type="Proteomes" id="UP000289996">
    <property type="component" value="Unassembled WGS sequence"/>
</dbReference>
<dbReference type="InterPro" id="IPR041033">
    <property type="entry name" value="SpaA_PFL_dom_1"/>
</dbReference>
<dbReference type="Pfam" id="PF05737">
    <property type="entry name" value="Collagen_bind"/>
    <property type="match status" value="1"/>
</dbReference>
<accession>A0A660DWM3</accession>
<feature type="domain" description="Gram-positive cocci surface proteins LPxTG" evidence="9">
    <location>
        <begin position="796"/>
        <end position="829"/>
    </location>
</feature>
<evidence type="ECO:0000256" key="1">
    <source>
        <dbReference type="ARBA" id="ARBA00007257"/>
    </source>
</evidence>
<dbReference type="AlphaFoldDB" id="A0A660DWM3"/>
<evidence type="ECO:0000256" key="6">
    <source>
        <dbReference type="SAM" id="MobiDB-lite"/>
    </source>
</evidence>
<dbReference type="GO" id="GO:0005518">
    <property type="term" value="F:collagen binding"/>
    <property type="evidence" value="ECO:0007669"/>
    <property type="project" value="InterPro"/>
</dbReference>
<feature type="transmembrane region" description="Helical" evidence="7">
    <location>
        <begin position="805"/>
        <end position="823"/>
    </location>
</feature>
<proteinExistence type="inferred from homology"/>
<keyword evidence="3" id="KW-0964">Secreted</keyword>
<dbReference type="Gene3D" id="2.60.40.10">
    <property type="entry name" value="Immunoglobulins"/>
    <property type="match status" value="4"/>
</dbReference>
<keyword evidence="4 8" id="KW-0732">Signal</keyword>
<organism evidence="10 11">
    <name type="scientific">Lactiplantibacillus mudanjiangensis</name>
    <dbReference type="NCBI Taxonomy" id="1296538"/>
    <lineage>
        <taxon>Bacteria</taxon>
        <taxon>Bacillati</taxon>
        <taxon>Bacillota</taxon>
        <taxon>Bacilli</taxon>
        <taxon>Lactobacillales</taxon>
        <taxon>Lactobacillaceae</taxon>
        <taxon>Lactiplantibacillus</taxon>
    </lineage>
</organism>
<evidence type="ECO:0000313" key="10">
    <source>
        <dbReference type="EMBL" id="VDG28125.1"/>
    </source>
</evidence>
<dbReference type="Gene3D" id="2.60.40.740">
    <property type="match status" value="1"/>
</dbReference>
<keyword evidence="7" id="KW-1133">Transmembrane helix</keyword>
<feature type="compositionally biased region" description="Polar residues" evidence="6">
    <location>
        <begin position="774"/>
        <end position="800"/>
    </location>
</feature>
<dbReference type="SUPFAM" id="SSF49401">
    <property type="entry name" value="Bacterial adhesins"/>
    <property type="match status" value="2"/>
</dbReference>
<keyword evidence="7" id="KW-0812">Transmembrane</keyword>
<dbReference type="Pfam" id="PF17961">
    <property type="entry name" value="Big_8"/>
    <property type="match status" value="1"/>
</dbReference>
<evidence type="ECO:0000256" key="7">
    <source>
        <dbReference type="SAM" id="Phobius"/>
    </source>
</evidence>
<dbReference type="PROSITE" id="PS50847">
    <property type="entry name" value="GRAM_POS_ANCHORING"/>
    <property type="match status" value="1"/>
</dbReference>
<dbReference type="Pfam" id="PF17802">
    <property type="entry name" value="SpaA"/>
    <property type="match status" value="4"/>
</dbReference>
<name>A0A660DWM3_9LACO</name>
<dbReference type="InterPro" id="IPR041171">
    <property type="entry name" value="SDR_Ig"/>
</dbReference>
<gene>
    <name evidence="10" type="ORF">MUDAN_MDHGFNIF_02856</name>
</gene>
<dbReference type="OrthoDB" id="2216808at2"/>
<reference evidence="10 11" key="1">
    <citation type="submission" date="2018-11" db="EMBL/GenBank/DDBJ databases">
        <authorList>
            <person name="Wuyts S."/>
        </authorList>
    </citation>
    <scope>NUCLEOTIDE SEQUENCE [LARGE SCALE GENOMIC DNA]</scope>
    <source>
        <strain evidence="10">Lactobacillus mudanjiangensis AMBF249</strain>
    </source>
</reference>
<feature type="compositionally biased region" description="Low complexity" evidence="6">
    <location>
        <begin position="754"/>
        <end position="773"/>
    </location>
</feature>
<dbReference type="NCBIfam" id="TIGR01167">
    <property type="entry name" value="LPXTG_anchor"/>
    <property type="match status" value="1"/>
</dbReference>
<dbReference type="RefSeq" id="WP_130851662.1">
    <property type="nucleotide sequence ID" value="NZ_UYIG01000090.1"/>
</dbReference>
<dbReference type="InterPro" id="IPR019931">
    <property type="entry name" value="LPXTG_anchor"/>
</dbReference>